<evidence type="ECO:0000256" key="2">
    <source>
        <dbReference type="ARBA" id="ARBA00022741"/>
    </source>
</evidence>
<dbReference type="PANTHER" id="PTHR42749">
    <property type="entry name" value="CELL SHAPE-DETERMINING PROTEIN MREB"/>
    <property type="match status" value="1"/>
</dbReference>
<name>A0A1F4VPV4_UNCKA</name>
<evidence type="ECO:0000313" key="8">
    <source>
        <dbReference type="Proteomes" id="UP000178964"/>
    </source>
</evidence>
<dbReference type="GO" id="GO:0008360">
    <property type="term" value="P:regulation of cell shape"/>
    <property type="evidence" value="ECO:0007669"/>
    <property type="project" value="UniProtKB-UniRule"/>
</dbReference>
<evidence type="ECO:0000256" key="1">
    <source>
        <dbReference type="ARBA" id="ARBA00022490"/>
    </source>
</evidence>
<dbReference type="STRING" id="1802627.A3A70_00865"/>
<keyword evidence="4 6" id="KW-0133">Cell shape</keyword>
<feature type="binding site" evidence="6">
    <location>
        <begin position="20"/>
        <end position="22"/>
    </location>
    <ligand>
        <name>ATP</name>
        <dbReference type="ChEBI" id="CHEBI:30616"/>
    </ligand>
</feature>
<evidence type="ECO:0000256" key="3">
    <source>
        <dbReference type="ARBA" id="ARBA00022840"/>
    </source>
</evidence>
<dbReference type="PRINTS" id="PR01652">
    <property type="entry name" value="SHAPEPROTEIN"/>
</dbReference>
<comment type="subcellular location">
    <subcellularLocation>
        <location evidence="6">Cytoplasm</location>
    </subcellularLocation>
    <text evidence="6">Membrane-associated.</text>
</comment>
<feature type="binding site" evidence="6">
    <location>
        <begin position="164"/>
        <end position="166"/>
    </location>
    <ligand>
        <name>ATP</name>
        <dbReference type="ChEBI" id="CHEBI:30616"/>
    </ligand>
</feature>
<evidence type="ECO:0000313" key="7">
    <source>
        <dbReference type="EMBL" id="OGC59227.1"/>
    </source>
</evidence>
<dbReference type="NCBIfam" id="NF010539">
    <property type="entry name" value="PRK13927.1"/>
    <property type="match status" value="1"/>
</dbReference>
<dbReference type="InterPro" id="IPR004753">
    <property type="entry name" value="MreB"/>
</dbReference>
<dbReference type="HAMAP" id="MF_02207">
    <property type="entry name" value="MreB"/>
    <property type="match status" value="1"/>
</dbReference>
<reference evidence="7 8" key="1">
    <citation type="journal article" date="2016" name="Nat. Commun.">
        <title>Thousands of microbial genomes shed light on interconnected biogeochemical processes in an aquifer system.</title>
        <authorList>
            <person name="Anantharaman K."/>
            <person name="Brown C.T."/>
            <person name="Hug L.A."/>
            <person name="Sharon I."/>
            <person name="Castelle C.J."/>
            <person name="Probst A.J."/>
            <person name="Thomas B.C."/>
            <person name="Singh A."/>
            <person name="Wilkins M.J."/>
            <person name="Karaoz U."/>
            <person name="Brodie E.L."/>
            <person name="Williams K.H."/>
            <person name="Hubbard S.S."/>
            <person name="Banfield J.F."/>
        </authorList>
    </citation>
    <scope>NUCLEOTIDE SEQUENCE [LARGE SCALE GENOMIC DNA]</scope>
</reference>
<dbReference type="GO" id="GO:0005524">
    <property type="term" value="F:ATP binding"/>
    <property type="evidence" value="ECO:0007669"/>
    <property type="project" value="UniProtKB-KW"/>
</dbReference>
<comment type="subunit">
    <text evidence="6">Forms polymers.</text>
</comment>
<accession>A0A1F4VPV4</accession>
<evidence type="ECO:0000256" key="4">
    <source>
        <dbReference type="ARBA" id="ARBA00022960"/>
    </source>
</evidence>
<comment type="caution">
    <text evidence="6">Lacks conserved residue(s) required for the propagation of feature annotation.</text>
</comment>
<dbReference type="PANTHER" id="PTHR42749:SF1">
    <property type="entry name" value="CELL SHAPE-DETERMINING PROTEIN MREB"/>
    <property type="match status" value="1"/>
</dbReference>
<keyword evidence="1 6" id="KW-0963">Cytoplasm</keyword>
<gene>
    <name evidence="6" type="primary">mreB</name>
    <name evidence="7" type="ORF">A3A70_00865</name>
</gene>
<dbReference type="NCBIfam" id="TIGR00904">
    <property type="entry name" value="mreB"/>
    <property type="match status" value="1"/>
</dbReference>
<sequence length="342" mass="36551">MDFLRISGLLPKRIAIDLGTANSLVFLVGQGIVLNEPTVVAITTDDSKVVAVGHEAKEMLGRTPINITASQPLKNGVIADYVITEAMLRYFVSKVIGSGRLIKPEVMLSVPAGVTDVEQRAVLDAAISAGARNAYIIPEPLAAAIGANIPIADASGNMIVNIGGGTTEVAVISLGGIVEMNSARVAGNRLDEAIMSYVRRKYNLIIGERTAERIKIEIGSAVPLEEELFIEINGRESITGMPQTIQISSREVTEAMRAPLQDMVNAVKRVLEMTPPELASDVIDRGMVLSGGTSQLRGIDKLFTQTTGIPAHRADEPLLCVVKGIATALENMEVFKKNLTKR</sequence>
<dbReference type="GO" id="GO:0000902">
    <property type="term" value="P:cell morphogenesis"/>
    <property type="evidence" value="ECO:0007669"/>
    <property type="project" value="InterPro"/>
</dbReference>
<dbReference type="Pfam" id="PF06723">
    <property type="entry name" value="MreB_Mbl"/>
    <property type="match status" value="1"/>
</dbReference>
<evidence type="ECO:0000256" key="5">
    <source>
        <dbReference type="ARBA" id="ARBA00023458"/>
    </source>
</evidence>
<dbReference type="Gene3D" id="3.30.420.40">
    <property type="match status" value="3"/>
</dbReference>
<keyword evidence="3 6" id="KW-0067">ATP-binding</keyword>
<feature type="binding site" evidence="6">
    <location>
        <begin position="212"/>
        <end position="215"/>
    </location>
    <ligand>
        <name>ATP</name>
        <dbReference type="ChEBI" id="CHEBI:30616"/>
    </ligand>
</feature>
<comment type="similarity">
    <text evidence="5 6">Belongs to the FtsA/MreB family.</text>
</comment>
<dbReference type="CDD" id="cd10225">
    <property type="entry name" value="ASKHA_NBD_MreB-like"/>
    <property type="match status" value="1"/>
</dbReference>
<comment type="function">
    <text evidence="6">Forms membrane-associated dynamic filaments that are essential for cell shape determination. Acts by regulating cell wall synthesis and cell elongation, and thus cell shape. A feedback loop between cell geometry and MreB localization may maintain elongated cell shape by targeting cell wall growth to regions of negative cell wall curvature.</text>
</comment>
<dbReference type="GO" id="GO:0005737">
    <property type="term" value="C:cytoplasm"/>
    <property type="evidence" value="ECO:0007669"/>
    <property type="project" value="UniProtKB-SubCell"/>
</dbReference>
<dbReference type="Proteomes" id="UP000178964">
    <property type="component" value="Unassembled WGS sequence"/>
</dbReference>
<dbReference type="EMBL" id="MEVK01000020">
    <property type="protein sequence ID" value="OGC59227.1"/>
    <property type="molecule type" value="Genomic_DNA"/>
</dbReference>
<proteinExistence type="inferred from homology"/>
<dbReference type="InterPro" id="IPR056546">
    <property type="entry name" value="MreB_MamK-like"/>
</dbReference>
<dbReference type="InterPro" id="IPR043129">
    <property type="entry name" value="ATPase_NBD"/>
</dbReference>
<comment type="caution">
    <text evidence="7">The sequence shown here is derived from an EMBL/GenBank/DDBJ whole genome shotgun (WGS) entry which is preliminary data.</text>
</comment>
<dbReference type="AlphaFoldDB" id="A0A1F4VPV4"/>
<organism evidence="7 8">
    <name type="scientific">candidate division WWE3 bacterium RIFCSPLOWO2_01_FULL_42_11</name>
    <dbReference type="NCBI Taxonomy" id="1802627"/>
    <lineage>
        <taxon>Bacteria</taxon>
        <taxon>Katanobacteria</taxon>
    </lineage>
</organism>
<evidence type="ECO:0000256" key="6">
    <source>
        <dbReference type="HAMAP-Rule" id="MF_02207"/>
    </source>
</evidence>
<protein>
    <recommendedName>
        <fullName evidence="6">Cell shape-determining protein MreB</fullName>
    </recommendedName>
</protein>
<keyword evidence="2 6" id="KW-0547">Nucleotide-binding</keyword>
<dbReference type="SUPFAM" id="SSF53067">
    <property type="entry name" value="Actin-like ATPase domain"/>
    <property type="match status" value="2"/>
</dbReference>